<evidence type="ECO:0000313" key="9">
    <source>
        <dbReference type="Proteomes" id="UP000285120"/>
    </source>
</evidence>
<comment type="similarity">
    <text evidence="7">Belongs to the DegT/DnrJ/EryC1 family.</text>
</comment>
<feature type="binding site" evidence="4">
    <location>
        <position position="233"/>
    </location>
    <ligand>
        <name>pyridoxal 5'-phosphate</name>
        <dbReference type="ChEBI" id="CHEBI:597326"/>
    </ligand>
</feature>
<dbReference type="InterPro" id="IPR015421">
    <property type="entry name" value="PyrdxlP-dep_Trfase_major"/>
</dbReference>
<dbReference type="GO" id="GO:0030170">
    <property type="term" value="F:pyridoxal phosphate binding"/>
    <property type="evidence" value="ECO:0007669"/>
    <property type="project" value="UniProtKB-UniRule"/>
</dbReference>
<dbReference type="AlphaFoldDB" id="A0A419V8P5"/>
<dbReference type="EMBL" id="RAPK01000006">
    <property type="protein sequence ID" value="RKD76442.1"/>
    <property type="molecule type" value="Genomic_DNA"/>
</dbReference>
<dbReference type="NCBIfam" id="TIGR01814">
    <property type="entry name" value="kynureninase"/>
    <property type="match status" value="1"/>
</dbReference>
<protein>
    <recommendedName>
        <fullName evidence="4 5">Kynureninase</fullName>
        <ecNumber evidence="4 5">3.7.1.3</ecNumber>
    </recommendedName>
    <alternativeName>
        <fullName evidence="4">L-kynurenine hydrolase</fullName>
    </alternativeName>
</protein>
<evidence type="ECO:0000256" key="5">
    <source>
        <dbReference type="NCBIfam" id="TIGR01814"/>
    </source>
</evidence>
<dbReference type="Pfam" id="PF01041">
    <property type="entry name" value="DegT_DnrJ_EryC1"/>
    <property type="match status" value="1"/>
</dbReference>
<dbReference type="HAMAP" id="MF_01970">
    <property type="entry name" value="Kynureninase"/>
    <property type="match status" value="1"/>
</dbReference>
<comment type="caution">
    <text evidence="8">The sequence shown here is derived from an EMBL/GenBank/DDBJ whole genome shotgun (WGS) entry which is preliminary data.</text>
</comment>
<keyword evidence="9" id="KW-1185">Reference proteome</keyword>
<dbReference type="Pfam" id="PF22580">
    <property type="entry name" value="KYNU_C"/>
    <property type="match status" value="1"/>
</dbReference>
<evidence type="ECO:0000256" key="3">
    <source>
        <dbReference type="ARBA" id="ARBA00022898"/>
    </source>
</evidence>
<dbReference type="GO" id="GO:0005737">
    <property type="term" value="C:cytoplasm"/>
    <property type="evidence" value="ECO:0007669"/>
    <property type="project" value="UniProtKB-UniRule"/>
</dbReference>
<feature type="binding site" evidence="4">
    <location>
        <position position="290"/>
    </location>
    <ligand>
        <name>pyridoxal 5'-phosphate</name>
        <dbReference type="ChEBI" id="CHEBI:597326"/>
    </ligand>
</feature>
<feature type="modified residue" description="N6-(pyridoxal phosphate)lysine" evidence="4">
    <location>
        <position position="234"/>
    </location>
</feature>
<reference evidence="8 9" key="1">
    <citation type="submission" date="2018-09" db="EMBL/GenBank/DDBJ databases">
        <title>Genomic Encyclopedia of Archaeal and Bacterial Type Strains, Phase II (KMG-II): from individual species to whole genera.</title>
        <authorList>
            <person name="Goeker M."/>
        </authorList>
    </citation>
    <scope>NUCLEOTIDE SEQUENCE [LARGE SCALE GENOMIC DNA]</scope>
    <source>
        <strain evidence="8 9">DSM 17008</strain>
    </source>
</reference>
<comment type="similarity">
    <text evidence="4 6">Belongs to the kynureninase family.</text>
</comment>
<dbReference type="Gene3D" id="3.40.640.10">
    <property type="entry name" value="Type I PLP-dependent aspartate aminotransferase-like (Major domain)"/>
    <property type="match status" value="1"/>
</dbReference>
<evidence type="ECO:0000256" key="1">
    <source>
        <dbReference type="ARBA" id="ARBA00022642"/>
    </source>
</evidence>
<feature type="binding site" evidence="4">
    <location>
        <position position="208"/>
    </location>
    <ligand>
        <name>pyridoxal 5'-phosphate</name>
        <dbReference type="ChEBI" id="CHEBI:597326"/>
    </ligand>
</feature>
<dbReference type="InterPro" id="IPR015422">
    <property type="entry name" value="PyrdxlP-dep_Trfase_small"/>
</dbReference>
<feature type="binding site" evidence="4">
    <location>
        <position position="262"/>
    </location>
    <ligand>
        <name>pyridoxal 5'-phosphate</name>
        <dbReference type="ChEBI" id="CHEBI:597326"/>
    </ligand>
</feature>
<evidence type="ECO:0000256" key="2">
    <source>
        <dbReference type="ARBA" id="ARBA00022801"/>
    </source>
</evidence>
<dbReference type="GO" id="GO:0043420">
    <property type="term" value="P:anthranilate metabolic process"/>
    <property type="evidence" value="ECO:0007669"/>
    <property type="project" value="TreeGrafter"/>
</dbReference>
<dbReference type="OrthoDB" id="9812626at2"/>
<evidence type="ECO:0000256" key="4">
    <source>
        <dbReference type="HAMAP-Rule" id="MF_01970"/>
    </source>
</evidence>
<comment type="catalytic activity">
    <reaction evidence="4 6">
        <text>L-kynurenine + H2O = anthranilate + L-alanine + H(+)</text>
        <dbReference type="Rhea" id="RHEA:16813"/>
        <dbReference type="ChEBI" id="CHEBI:15377"/>
        <dbReference type="ChEBI" id="CHEBI:15378"/>
        <dbReference type="ChEBI" id="CHEBI:16567"/>
        <dbReference type="ChEBI" id="CHEBI:57959"/>
        <dbReference type="ChEBI" id="CHEBI:57972"/>
        <dbReference type="EC" id="3.7.1.3"/>
    </reaction>
</comment>
<dbReference type="Gene3D" id="3.90.1150.10">
    <property type="entry name" value="Aspartate Aminotransferase, domain 1"/>
    <property type="match status" value="1"/>
</dbReference>
<dbReference type="PANTHER" id="PTHR14084:SF0">
    <property type="entry name" value="KYNURENINASE"/>
    <property type="match status" value="1"/>
</dbReference>
<dbReference type="SUPFAM" id="SSF53383">
    <property type="entry name" value="PLP-dependent transferases"/>
    <property type="match status" value="1"/>
</dbReference>
<dbReference type="GO" id="GO:0009435">
    <property type="term" value="P:NAD+ biosynthetic process"/>
    <property type="evidence" value="ECO:0007669"/>
    <property type="project" value="UniProtKB-UniRule"/>
</dbReference>
<comment type="pathway">
    <text evidence="4 6">Cofactor biosynthesis; NAD(+) biosynthesis; quinolinate from L-kynurenine: step 2/3.</text>
</comment>
<feature type="binding site" evidence="4">
    <location>
        <position position="100"/>
    </location>
    <ligand>
        <name>pyridoxal 5'-phosphate</name>
        <dbReference type="ChEBI" id="CHEBI:597326"/>
    </ligand>
</feature>
<feature type="binding site" evidence="4">
    <location>
        <begin position="127"/>
        <end position="130"/>
    </location>
    <ligand>
        <name>pyridoxal 5'-phosphate</name>
        <dbReference type="ChEBI" id="CHEBI:597326"/>
    </ligand>
</feature>
<dbReference type="UniPathway" id="UPA00334">
    <property type="reaction ID" value="UER00455"/>
</dbReference>
<dbReference type="GO" id="GO:0019805">
    <property type="term" value="P:quinolinate biosynthetic process"/>
    <property type="evidence" value="ECO:0007669"/>
    <property type="project" value="UniProtKB-UniRule"/>
</dbReference>
<dbReference type="GO" id="GO:0030429">
    <property type="term" value="F:kynureninase activity"/>
    <property type="evidence" value="ECO:0007669"/>
    <property type="project" value="UniProtKB-UniRule"/>
</dbReference>
<dbReference type="GO" id="GO:0097053">
    <property type="term" value="P:L-kynurenine catabolic process"/>
    <property type="evidence" value="ECO:0007669"/>
    <property type="project" value="UniProtKB-UniRule"/>
</dbReference>
<evidence type="ECO:0000256" key="7">
    <source>
        <dbReference type="RuleBase" id="RU004508"/>
    </source>
</evidence>
<evidence type="ECO:0000256" key="6">
    <source>
        <dbReference type="PIRNR" id="PIRNR038800"/>
    </source>
</evidence>
<gene>
    <name evidence="4" type="primary">kynU</name>
    <name evidence="8" type="ORF">ATL39_0659</name>
</gene>
<dbReference type="EC" id="3.7.1.3" evidence="4 5"/>
<proteinExistence type="inferred from homology"/>
<keyword evidence="2 4" id="KW-0378">Hydrolase</keyword>
<keyword evidence="3 4" id="KW-0663">Pyridoxal phosphate</keyword>
<dbReference type="InterPro" id="IPR015424">
    <property type="entry name" value="PyrdxlP-dep_Trfase"/>
</dbReference>
<dbReference type="GO" id="GO:0019441">
    <property type="term" value="P:L-tryptophan catabolic process to kynurenine"/>
    <property type="evidence" value="ECO:0007669"/>
    <property type="project" value="TreeGrafter"/>
</dbReference>
<dbReference type="InterPro" id="IPR010111">
    <property type="entry name" value="Kynureninase"/>
</dbReference>
<keyword evidence="1 4" id="KW-0662">Pyridine nucleotide biosynthesis</keyword>
<comment type="function">
    <text evidence="4 6">Catalyzes the cleavage of L-kynurenine (L-Kyn) and L-3-hydroxykynurenine (L-3OHKyn) into anthranilic acid (AA) and 3-hydroxyanthranilic acid (3-OHAA), respectively.</text>
</comment>
<feature type="binding site" evidence="4">
    <location>
        <position position="211"/>
    </location>
    <ligand>
        <name>pyridoxal 5'-phosphate</name>
        <dbReference type="ChEBI" id="CHEBI:597326"/>
    </ligand>
</feature>
<dbReference type="RefSeq" id="WP_120191845.1">
    <property type="nucleotide sequence ID" value="NZ_RAPK01000006.1"/>
</dbReference>
<dbReference type="PIRSF" id="PIRSF038800">
    <property type="entry name" value="KYNU"/>
    <property type="match status" value="1"/>
</dbReference>
<comment type="cofactor">
    <cofactor evidence="4 6">
        <name>pyridoxal 5'-phosphate</name>
        <dbReference type="ChEBI" id="CHEBI:597326"/>
    </cofactor>
</comment>
<name>A0A419V8P5_9BACL</name>
<organism evidence="8 9">
    <name type="scientific">Sinobaca qinghaiensis</name>
    <dbReference type="NCBI Taxonomy" id="342944"/>
    <lineage>
        <taxon>Bacteria</taxon>
        <taxon>Bacillati</taxon>
        <taxon>Bacillota</taxon>
        <taxon>Bacilli</taxon>
        <taxon>Bacillales</taxon>
        <taxon>Sporolactobacillaceae</taxon>
        <taxon>Sinobaca</taxon>
    </lineage>
</organism>
<sequence length="423" mass="46844">MDLSLDYAKKMDENDSLYSFREEFHLQSGVLYMDGNSLGLMSRRAEAKTLELMESWKTLGINGWTSGTHAWYYLSEHIGQQMAGITGALPHEVIATGSTTVNLHQLLASFYKPEGRKTKIIADALTFPSDIYAIQSQIEQKGLTAADQLLQIESRDGFMLEEDDIIAAMTEETAVAILPGVLYRSGQVLDMQRITEAARKNDIIIGWDLSHSAGAVPHQLHDWGADFAFWCTYKHLNGGPGSVGALFVHEKHSGRMPGLAGWFGSAKEKQFDMDHTMTPASDAGAFQIGTPHVLSLAPLLGSLEITEEAGIQAIRKKSLQLTDYMTSLIEEKLAEHGFTIVSPVEHHRRGAHLFIEHPAAAGICKALKNEGVVPDFRMPNGIRLAPVALYTSFEDVWHTIVILENIMKTEAYKQYDNTRDIVS</sequence>
<comment type="catalytic activity">
    <reaction evidence="6">
        <text>3-hydroxy-L-kynurenine + H2O = 3-hydroxyanthranilate + L-alanine + H(+)</text>
        <dbReference type="Rhea" id="RHEA:25143"/>
        <dbReference type="ChEBI" id="CHEBI:15377"/>
        <dbReference type="ChEBI" id="CHEBI:15378"/>
        <dbReference type="ChEBI" id="CHEBI:36559"/>
        <dbReference type="ChEBI" id="CHEBI:57972"/>
        <dbReference type="ChEBI" id="CHEBI:58125"/>
        <dbReference type="EC" id="3.7.1.3"/>
    </reaction>
</comment>
<accession>A0A419V8P5</accession>
<comment type="pathway">
    <text evidence="4 6">Amino-acid degradation; L-kynurenine degradation; L-alanine and anthranilate from L-kynurenine: step 1/1.</text>
</comment>
<dbReference type="UniPathway" id="UPA00253">
    <property type="reaction ID" value="UER00329"/>
</dbReference>
<dbReference type="Proteomes" id="UP000285120">
    <property type="component" value="Unassembled WGS sequence"/>
</dbReference>
<comment type="caution">
    <text evidence="4">Lacks conserved residue(s) required for the propagation of feature annotation.</text>
</comment>
<comment type="subunit">
    <text evidence="4 6">Homodimer.</text>
</comment>
<dbReference type="InterPro" id="IPR000653">
    <property type="entry name" value="DegT/StrS_aminotransferase"/>
</dbReference>
<feature type="binding site" evidence="4">
    <location>
        <position position="99"/>
    </location>
    <ligand>
        <name>pyridoxal 5'-phosphate</name>
        <dbReference type="ChEBI" id="CHEBI:597326"/>
    </ligand>
</feature>
<dbReference type="PANTHER" id="PTHR14084">
    <property type="entry name" value="KYNURENINASE"/>
    <property type="match status" value="1"/>
</dbReference>
<evidence type="ECO:0000313" key="8">
    <source>
        <dbReference type="EMBL" id="RKD76442.1"/>
    </source>
</evidence>